<reference evidence="10" key="1">
    <citation type="journal article" date="2019" name="Int. J. Syst. Evol. Microbiol.">
        <title>The Global Catalogue of Microorganisms (GCM) 10K type strain sequencing project: providing services to taxonomists for standard genome sequencing and annotation.</title>
        <authorList>
            <consortium name="The Broad Institute Genomics Platform"/>
            <consortium name="The Broad Institute Genome Sequencing Center for Infectious Disease"/>
            <person name="Wu L."/>
            <person name="Ma J."/>
        </authorList>
    </citation>
    <scope>NUCLEOTIDE SEQUENCE [LARGE SCALE GENOMIC DNA]</scope>
    <source>
        <strain evidence="10">JCM 30742</strain>
    </source>
</reference>
<feature type="transmembrane region" description="Helical" evidence="8">
    <location>
        <begin position="335"/>
        <end position="354"/>
    </location>
</feature>
<keyword evidence="5 8" id="KW-1133">Transmembrane helix</keyword>
<feature type="transmembrane region" description="Helical" evidence="8">
    <location>
        <begin position="259"/>
        <end position="281"/>
    </location>
</feature>
<dbReference type="EMBL" id="BAABEO010000025">
    <property type="protein sequence ID" value="GAA3697140.1"/>
    <property type="molecule type" value="Genomic_DNA"/>
</dbReference>
<proteinExistence type="inferred from homology"/>
<comment type="caution">
    <text evidence="9">The sequence shown here is derived from an EMBL/GenBank/DDBJ whole genome shotgun (WGS) entry which is preliminary data.</text>
</comment>
<dbReference type="Proteomes" id="UP001500752">
    <property type="component" value="Unassembled WGS sequence"/>
</dbReference>
<feature type="transmembrane region" description="Helical" evidence="8">
    <location>
        <begin position="401"/>
        <end position="418"/>
    </location>
</feature>
<evidence type="ECO:0000256" key="6">
    <source>
        <dbReference type="ARBA" id="ARBA00023136"/>
    </source>
</evidence>
<keyword evidence="6 8" id="KW-0472">Membrane</keyword>
<keyword evidence="10" id="KW-1185">Reference proteome</keyword>
<evidence type="ECO:0000256" key="4">
    <source>
        <dbReference type="ARBA" id="ARBA00022692"/>
    </source>
</evidence>
<keyword evidence="4 8" id="KW-0812">Transmembrane</keyword>
<sequence length="468" mass="48079">MLPGYWPGAWTAAPSPARRDAPFLSRKASMSNPLGFGWKIHGDGKTIRPGTVVAPDERLHWPQTVGVGIQHVMAMFGATVLVPALTGFPATTTLLFSGLGTLLFLMITAGRVPSYLGSSFAFLAPVGAATAAHGMSGALGGILVTGVALFVVGLIVQKSGVGWIHALMPPVVMGTIVALIGLNLASATAPAMHEVPLTTFATVGAVVVSAVLFKGLLGRLSILVGIVVGYLVALAQGQVDFAPVFEAGWLGAPTFTLPTFHADVLPLFLPVVFVLIAENIGHVKTVALMTRRDLDHVNGRALMADGAATILAGAGGGSGTTTYAENIGVMASSRVYSTAAYWVAGTVAILLAFLPKFGALINTIPLGVSGGAGIVLYGMIGIMGARLWVQNRVDFSNPINLMTAGSGLIVAIALIVPLDFGGLQFGGIAMGTAVTLIVFHLMRTIARARGTEPTESPEDEGAAPSKLG</sequence>
<dbReference type="PANTHER" id="PTHR42810:SF4">
    <property type="entry name" value="URIC ACID TRANSPORTER UACT"/>
    <property type="match status" value="1"/>
</dbReference>
<evidence type="ECO:0000256" key="8">
    <source>
        <dbReference type="SAM" id="Phobius"/>
    </source>
</evidence>
<feature type="region of interest" description="Disordered" evidence="7">
    <location>
        <begin position="449"/>
        <end position="468"/>
    </location>
</feature>
<name>A0ABP7CZE8_9MICC</name>
<feature type="transmembrane region" description="Helical" evidence="8">
    <location>
        <begin position="366"/>
        <end position="389"/>
    </location>
</feature>
<evidence type="ECO:0000256" key="7">
    <source>
        <dbReference type="SAM" id="MobiDB-lite"/>
    </source>
</evidence>
<dbReference type="InterPro" id="IPR006043">
    <property type="entry name" value="NCS2"/>
</dbReference>
<feature type="transmembrane region" description="Helical" evidence="8">
    <location>
        <begin position="220"/>
        <end position="239"/>
    </location>
</feature>
<protein>
    <submittedName>
        <fullName evidence="9">Solute carrier family 23 protein</fullName>
    </submittedName>
</protein>
<feature type="transmembrane region" description="Helical" evidence="8">
    <location>
        <begin position="424"/>
        <end position="442"/>
    </location>
</feature>
<dbReference type="Pfam" id="PF00860">
    <property type="entry name" value="Xan_ur_permease"/>
    <property type="match status" value="1"/>
</dbReference>
<evidence type="ECO:0000256" key="5">
    <source>
        <dbReference type="ARBA" id="ARBA00022989"/>
    </source>
</evidence>
<feature type="transmembrane region" description="Helical" evidence="8">
    <location>
        <begin position="168"/>
        <end position="189"/>
    </location>
</feature>
<comment type="subcellular location">
    <subcellularLocation>
        <location evidence="1">Membrane</location>
        <topology evidence="1">Multi-pass membrane protein</topology>
    </subcellularLocation>
</comment>
<evidence type="ECO:0000256" key="1">
    <source>
        <dbReference type="ARBA" id="ARBA00004141"/>
    </source>
</evidence>
<evidence type="ECO:0000313" key="10">
    <source>
        <dbReference type="Proteomes" id="UP001500752"/>
    </source>
</evidence>
<feature type="transmembrane region" description="Helical" evidence="8">
    <location>
        <begin position="195"/>
        <end position="213"/>
    </location>
</feature>
<evidence type="ECO:0000256" key="2">
    <source>
        <dbReference type="ARBA" id="ARBA00008821"/>
    </source>
</evidence>
<comment type="similarity">
    <text evidence="2">Belongs to the nucleobase:cation symporter-2 (NCS2) (TC 2.A.40) family.</text>
</comment>
<accession>A0ABP7CZE8</accession>
<keyword evidence="3" id="KW-0813">Transport</keyword>
<dbReference type="PANTHER" id="PTHR42810">
    <property type="entry name" value="PURINE PERMEASE C1399.01C-RELATED"/>
    <property type="match status" value="1"/>
</dbReference>
<evidence type="ECO:0000313" key="9">
    <source>
        <dbReference type="EMBL" id="GAA3697140.1"/>
    </source>
</evidence>
<evidence type="ECO:0000256" key="3">
    <source>
        <dbReference type="ARBA" id="ARBA00022448"/>
    </source>
</evidence>
<organism evidence="9 10">
    <name type="scientific">Arthrobacter ginkgonis</name>
    <dbReference type="NCBI Taxonomy" id="1630594"/>
    <lineage>
        <taxon>Bacteria</taxon>
        <taxon>Bacillati</taxon>
        <taxon>Actinomycetota</taxon>
        <taxon>Actinomycetes</taxon>
        <taxon>Micrococcales</taxon>
        <taxon>Micrococcaceae</taxon>
        <taxon>Arthrobacter</taxon>
    </lineage>
</organism>
<feature type="transmembrane region" description="Helical" evidence="8">
    <location>
        <begin position="138"/>
        <end position="156"/>
    </location>
</feature>
<gene>
    <name evidence="9" type="ORF">GCM10023081_37620</name>
</gene>